<dbReference type="FunFam" id="3.10.110.10:FF:000023">
    <property type="entry name" value="Ubiquitin-conjugating enzyme E2 J2"/>
    <property type="match status" value="1"/>
</dbReference>
<feature type="domain" description="UBC core" evidence="12">
    <location>
        <begin position="5"/>
        <end position="164"/>
    </location>
</feature>
<dbReference type="InterPro" id="IPR016135">
    <property type="entry name" value="UBQ-conjugating_enzyme/RWD"/>
</dbReference>
<dbReference type="GO" id="GO:0005524">
    <property type="term" value="F:ATP binding"/>
    <property type="evidence" value="ECO:0007669"/>
    <property type="project" value="UniProtKB-KW"/>
</dbReference>
<dbReference type="Gene3D" id="3.10.110.10">
    <property type="entry name" value="Ubiquitin Conjugating Enzyme"/>
    <property type="match status" value="1"/>
</dbReference>
<evidence type="ECO:0000256" key="2">
    <source>
        <dbReference type="ARBA" id="ARBA00012486"/>
    </source>
</evidence>
<comment type="subcellular location">
    <subcellularLocation>
        <location evidence="1">Endoplasmic reticulum membrane</location>
    </subcellularLocation>
</comment>
<keyword evidence="10 11" id="KW-0472">Membrane</keyword>
<sequence length="225" mass="25266">MATDLCTRRLTKELRALQKDPIKSPKITVQPNEANILEMHYVIEGSPDTAYAGGFYWGKLVFPKTYPLKPPSVMMMTPSGRFQPRRRLCLSMSDFHPETWNPMWSVSTILTGLYSFMLETAPTLGSIETTTSKKHALARQSLEFNVRDPVFCRLFPEYVELHKQRLEERQKALGIAEPIAPVTPSVDQPTVARPHAEGGDFQLVLTTAAGVVAVLFSIVVAMRFL</sequence>
<dbReference type="GO" id="GO:0005789">
    <property type="term" value="C:endoplasmic reticulum membrane"/>
    <property type="evidence" value="ECO:0007669"/>
    <property type="project" value="UniProtKB-SubCell"/>
</dbReference>
<dbReference type="PROSITE" id="PS50127">
    <property type="entry name" value="UBC_2"/>
    <property type="match status" value="1"/>
</dbReference>
<keyword evidence="5" id="KW-0547">Nucleotide-binding</keyword>
<evidence type="ECO:0000256" key="4">
    <source>
        <dbReference type="ARBA" id="ARBA00022692"/>
    </source>
</evidence>
<evidence type="ECO:0000256" key="7">
    <source>
        <dbReference type="ARBA" id="ARBA00022824"/>
    </source>
</evidence>
<gene>
    <name evidence="13" type="primary">hUbc6</name>
</gene>
<name>A0A0N7KWW1_9STRA</name>
<dbReference type="Pfam" id="PF00179">
    <property type="entry name" value="UQ_con"/>
    <property type="match status" value="1"/>
</dbReference>
<evidence type="ECO:0000256" key="10">
    <source>
        <dbReference type="ARBA" id="ARBA00023136"/>
    </source>
</evidence>
<dbReference type="EMBL" id="LC052643">
    <property type="protein sequence ID" value="BAT25225.1"/>
    <property type="molecule type" value="mRNA"/>
</dbReference>
<proteinExistence type="evidence at transcript level"/>
<dbReference type="SMART" id="SM00212">
    <property type="entry name" value="UBCc"/>
    <property type="match status" value="1"/>
</dbReference>
<evidence type="ECO:0000256" key="9">
    <source>
        <dbReference type="ARBA" id="ARBA00022989"/>
    </source>
</evidence>
<keyword evidence="8" id="KW-0067">ATP-binding</keyword>
<protein>
    <recommendedName>
        <fullName evidence="2">E2 ubiquitin-conjugating enzyme</fullName>
        <ecNumber evidence="2">2.3.2.23</ecNumber>
    </recommendedName>
</protein>
<organism evidence="13">
    <name type="scientific">Nitzschia sp. IriIs04</name>
    <dbReference type="NCBI Taxonomy" id="1444690"/>
    <lineage>
        <taxon>Eukaryota</taxon>
        <taxon>Sar</taxon>
        <taxon>Stramenopiles</taxon>
        <taxon>Ochrophyta</taxon>
        <taxon>Bacillariophyta</taxon>
        <taxon>Bacillariophyceae</taxon>
        <taxon>Bacillariophycidae</taxon>
        <taxon>Bacillariales</taxon>
        <taxon>Bacillariaceae</taxon>
        <taxon>Nitzschia</taxon>
    </lineage>
</organism>
<evidence type="ECO:0000259" key="12">
    <source>
        <dbReference type="PROSITE" id="PS50127"/>
    </source>
</evidence>
<evidence type="ECO:0000256" key="5">
    <source>
        <dbReference type="ARBA" id="ARBA00022741"/>
    </source>
</evidence>
<reference evidence="13" key="1">
    <citation type="submission" date="2015-04" db="EMBL/GenBank/DDBJ databases">
        <title>Plastid of Nitzschia.</title>
        <authorList>
            <person name="Kamikawa R."/>
        </authorList>
    </citation>
    <scope>NUCLEOTIDE SEQUENCE</scope>
</reference>
<evidence type="ECO:0000256" key="1">
    <source>
        <dbReference type="ARBA" id="ARBA00004586"/>
    </source>
</evidence>
<evidence type="ECO:0000256" key="6">
    <source>
        <dbReference type="ARBA" id="ARBA00022786"/>
    </source>
</evidence>
<dbReference type="SUPFAM" id="SSF54495">
    <property type="entry name" value="UBC-like"/>
    <property type="match status" value="1"/>
</dbReference>
<dbReference type="EC" id="2.3.2.23" evidence="2"/>
<keyword evidence="9 11" id="KW-1133">Transmembrane helix</keyword>
<keyword evidence="7" id="KW-0256">Endoplasmic reticulum</keyword>
<dbReference type="PANTHER" id="PTHR24067">
    <property type="entry name" value="UBIQUITIN-CONJUGATING ENZYME E2"/>
    <property type="match status" value="1"/>
</dbReference>
<keyword evidence="4 11" id="KW-0812">Transmembrane</keyword>
<evidence type="ECO:0000313" key="13">
    <source>
        <dbReference type="EMBL" id="BAT25225.1"/>
    </source>
</evidence>
<evidence type="ECO:0000256" key="3">
    <source>
        <dbReference type="ARBA" id="ARBA00022679"/>
    </source>
</evidence>
<evidence type="ECO:0000256" key="11">
    <source>
        <dbReference type="SAM" id="Phobius"/>
    </source>
</evidence>
<evidence type="ECO:0000256" key="8">
    <source>
        <dbReference type="ARBA" id="ARBA00022840"/>
    </source>
</evidence>
<dbReference type="InterPro" id="IPR050113">
    <property type="entry name" value="Ub_conjugating_enzyme"/>
</dbReference>
<dbReference type="GO" id="GO:0061631">
    <property type="term" value="F:ubiquitin conjugating enzyme activity"/>
    <property type="evidence" value="ECO:0007669"/>
    <property type="project" value="UniProtKB-EC"/>
</dbReference>
<dbReference type="CDD" id="cd23799">
    <property type="entry name" value="UBCc_UBE2J"/>
    <property type="match status" value="1"/>
</dbReference>
<dbReference type="AlphaFoldDB" id="A0A0N7KWW1"/>
<keyword evidence="3" id="KW-0808">Transferase</keyword>
<accession>A0A0N7KWW1</accession>
<keyword evidence="6" id="KW-0833">Ubl conjugation pathway</keyword>
<dbReference type="InterPro" id="IPR000608">
    <property type="entry name" value="UBC"/>
</dbReference>
<feature type="transmembrane region" description="Helical" evidence="11">
    <location>
        <begin position="203"/>
        <end position="224"/>
    </location>
</feature>